<protein>
    <submittedName>
        <fullName evidence="2">Uncharacterized protein</fullName>
    </submittedName>
</protein>
<evidence type="ECO:0000256" key="1">
    <source>
        <dbReference type="SAM" id="MobiDB-lite"/>
    </source>
</evidence>
<name>X1QVM0_9ZZZZ</name>
<feature type="region of interest" description="Disordered" evidence="1">
    <location>
        <begin position="1"/>
        <end position="36"/>
    </location>
</feature>
<comment type="caution">
    <text evidence="2">The sequence shown here is derived from an EMBL/GenBank/DDBJ whole genome shotgun (WGS) entry which is preliminary data.</text>
</comment>
<dbReference type="AlphaFoldDB" id="X1QVM0"/>
<accession>X1QVM0</accession>
<sequence length="36" mass="3925">PTNDEAERQRRLPPGPLPRREGENGNGDRVGQDGLA</sequence>
<dbReference type="EMBL" id="BARV01037845">
    <property type="protein sequence ID" value="GAI54940.1"/>
    <property type="molecule type" value="Genomic_DNA"/>
</dbReference>
<reference evidence="2" key="1">
    <citation type="journal article" date="2014" name="Front. Microbiol.">
        <title>High frequency of phylogenetically diverse reductive dehalogenase-homologous genes in deep subseafloor sedimentary metagenomes.</title>
        <authorList>
            <person name="Kawai M."/>
            <person name="Futagami T."/>
            <person name="Toyoda A."/>
            <person name="Takaki Y."/>
            <person name="Nishi S."/>
            <person name="Hori S."/>
            <person name="Arai W."/>
            <person name="Tsubouchi T."/>
            <person name="Morono Y."/>
            <person name="Uchiyama I."/>
            <person name="Ito T."/>
            <person name="Fujiyama A."/>
            <person name="Inagaki F."/>
            <person name="Takami H."/>
        </authorList>
    </citation>
    <scope>NUCLEOTIDE SEQUENCE</scope>
    <source>
        <strain evidence="2">Expedition CK06-06</strain>
    </source>
</reference>
<organism evidence="2">
    <name type="scientific">marine sediment metagenome</name>
    <dbReference type="NCBI Taxonomy" id="412755"/>
    <lineage>
        <taxon>unclassified sequences</taxon>
        <taxon>metagenomes</taxon>
        <taxon>ecological metagenomes</taxon>
    </lineage>
</organism>
<proteinExistence type="predicted"/>
<feature type="non-terminal residue" evidence="2">
    <location>
        <position position="1"/>
    </location>
</feature>
<feature type="compositionally biased region" description="Basic and acidic residues" evidence="1">
    <location>
        <begin position="1"/>
        <end position="10"/>
    </location>
</feature>
<evidence type="ECO:0000313" key="2">
    <source>
        <dbReference type="EMBL" id="GAI54940.1"/>
    </source>
</evidence>
<gene>
    <name evidence="2" type="ORF">S06H3_58456</name>
</gene>